<protein>
    <recommendedName>
        <fullName evidence="4">F-box domain-containing protein</fullName>
    </recommendedName>
</protein>
<feature type="region of interest" description="Disordered" evidence="1">
    <location>
        <begin position="1"/>
        <end position="27"/>
    </location>
</feature>
<gene>
    <name evidence="2" type="ORF">EI97DRAFT_405859</name>
</gene>
<evidence type="ECO:0000256" key="1">
    <source>
        <dbReference type="SAM" id="MobiDB-lite"/>
    </source>
</evidence>
<feature type="non-terminal residue" evidence="2">
    <location>
        <position position="390"/>
    </location>
</feature>
<dbReference type="RefSeq" id="XP_033650218.1">
    <property type="nucleotide sequence ID" value="XM_033796574.1"/>
</dbReference>
<dbReference type="SUPFAM" id="SSF81383">
    <property type="entry name" value="F-box domain"/>
    <property type="match status" value="1"/>
</dbReference>
<feature type="compositionally biased region" description="Acidic residues" evidence="1">
    <location>
        <begin position="7"/>
        <end position="21"/>
    </location>
</feature>
<dbReference type="OrthoDB" id="40579at2759"/>
<sequence>MQISMDSQDDSDSPESIEDTSDSQGSIEEVPERWRYLELCCQICGVSFNIIEGYNGHRISADEMRACTTAQFLVSKRLLWDPVWHPDPDDEQFEGGEHFLSGLSDRVPEVNHRHRPDLWPRRQGIPHVPTSNYLWSRESADVVCMPFHPYCLEVYKRASLRRFDTLGIGPLTDWYRLENSIRGFFSFPRHLAVWRGRGDTWQHHSGDEWLAANPCFIPSLPPLLESCKFPETTVPDSPGNTRLNDSPPHNVFSRLPIELHLEILSYLGGLDVANLVQSSRTFWLLPPSFFYGRLLQEMPWLWEAWCDLPYSFWATTTSAEQEAVSRYWERQRSDLADWRIPVLPAYLLPKTEVDWRRLFISISRNLREIKGLRNRARIWADCEYILDRIE</sequence>
<reference evidence="2" key="1">
    <citation type="journal article" date="2020" name="Stud. Mycol.">
        <title>101 Dothideomycetes genomes: a test case for predicting lifestyles and emergence of pathogens.</title>
        <authorList>
            <person name="Haridas S."/>
            <person name="Albert R."/>
            <person name="Binder M."/>
            <person name="Bloem J."/>
            <person name="Labutti K."/>
            <person name="Salamov A."/>
            <person name="Andreopoulos B."/>
            <person name="Baker S."/>
            <person name="Barry K."/>
            <person name="Bills G."/>
            <person name="Bluhm B."/>
            <person name="Cannon C."/>
            <person name="Castanera R."/>
            <person name="Culley D."/>
            <person name="Daum C."/>
            <person name="Ezra D."/>
            <person name="Gonzalez J."/>
            <person name="Henrissat B."/>
            <person name="Kuo A."/>
            <person name="Liang C."/>
            <person name="Lipzen A."/>
            <person name="Lutzoni F."/>
            <person name="Magnuson J."/>
            <person name="Mondo S."/>
            <person name="Nolan M."/>
            <person name="Ohm R."/>
            <person name="Pangilinan J."/>
            <person name="Park H.-J."/>
            <person name="Ramirez L."/>
            <person name="Alfaro M."/>
            <person name="Sun H."/>
            <person name="Tritt A."/>
            <person name="Yoshinaga Y."/>
            <person name="Zwiers L.-H."/>
            <person name="Turgeon B."/>
            <person name="Goodwin S."/>
            <person name="Spatafora J."/>
            <person name="Crous P."/>
            <person name="Grigoriev I."/>
        </authorList>
    </citation>
    <scope>NUCLEOTIDE SEQUENCE</scope>
    <source>
        <strain evidence="2">CBS 379.55</strain>
    </source>
</reference>
<keyword evidence="3" id="KW-1185">Reference proteome</keyword>
<name>A0A6A6JBW1_WESOR</name>
<accession>A0A6A6JBW1</accession>
<dbReference type="AlphaFoldDB" id="A0A6A6JBW1"/>
<dbReference type="GeneID" id="54549749"/>
<proteinExistence type="predicted"/>
<organism evidence="2 3">
    <name type="scientific">Westerdykella ornata</name>
    <dbReference type="NCBI Taxonomy" id="318751"/>
    <lineage>
        <taxon>Eukaryota</taxon>
        <taxon>Fungi</taxon>
        <taxon>Dikarya</taxon>
        <taxon>Ascomycota</taxon>
        <taxon>Pezizomycotina</taxon>
        <taxon>Dothideomycetes</taxon>
        <taxon>Pleosporomycetidae</taxon>
        <taxon>Pleosporales</taxon>
        <taxon>Sporormiaceae</taxon>
        <taxon>Westerdykella</taxon>
    </lineage>
</organism>
<evidence type="ECO:0000313" key="3">
    <source>
        <dbReference type="Proteomes" id="UP000800097"/>
    </source>
</evidence>
<evidence type="ECO:0000313" key="2">
    <source>
        <dbReference type="EMBL" id="KAF2272679.1"/>
    </source>
</evidence>
<dbReference type="InterPro" id="IPR036047">
    <property type="entry name" value="F-box-like_dom_sf"/>
</dbReference>
<evidence type="ECO:0008006" key="4">
    <source>
        <dbReference type="Google" id="ProtNLM"/>
    </source>
</evidence>
<dbReference type="CDD" id="cd09917">
    <property type="entry name" value="F-box_SF"/>
    <property type="match status" value="1"/>
</dbReference>
<dbReference type="EMBL" id="ML986518">
    <property type="protein sequence ID" value="KAF2272679.1"/>
    <property type="molecule type" value="Genomic_DNA"/>
</dbReference>
<dbReference type="Proteomes" id="UP000800097">
    <property type="component" value="Unassembled WGS sequence"/>
</dbReference>